<evidence type="ECO:0000256" key="1">
    <source>
        <dbReference type="ARBA" id="ARBA00022741"/>
    </source>
</evidence>
<dbReference type="SUPFAM" id="SSF52540">
    <property type="entry name" value="P-loop containing nucleoside triphosphate hydrolases"/>
    <property type="match status" value="1"/>
</dbReference>
<dbReference type="EMBL" id="SZQL01000002">
    <property type="protein sequence ID" value="TKK70924.1"/>
    <property type="molecule type" value="Genomic_DNA"/>
</dbReference>
<dbReference type="Gene3D" id="1.10.1420.10">
    <property type="match status" value="1"/>
</dbReference>
<dbReference type="SUPFAM" id="SSF48334">
    <property type="entry name" value="DNA repair protein MutS, domain III"/>
    <property type="match status" value="1"/>
</dbReference>
<dbReference type="OrthoDB" id="9802448at2"/>
<dbReference type="PANTHER" id="PTHR11361">
    <property type="entry name" value="DNA MISMATCH REPAIR PROTEIN MUTS FAMILY MEMBER"/>
    <property type="match status" value="1"/>
</dbReference>
<evidence type="ECO:0000313" key="6">
    <source>
        <dbReference type="Proteomes" id="UP000305848"/>
    </source>
</evidence>
<evidence type="ECO:0000256" key="3">
    <source>
        <dbReference type="ARBA" id="ARBA00023125"/>
    </source>
</evidence>
<keyword evidence="1" id="KW-0547">Nucleotide-binding</keyword>
<evidence type="ECO:0000256" key="2">
    <source>
        <dbReference type="ARBA" id="ARBA00022840"/>
    </source>
</evidence>
<dbReference type="PANTHER" id="PTHR11361:SF34">
    <property type="entry name" value="DNA MISMATCH REPAIR PROTEIN MSH1, MITOCHONDRIAL"/>
    <property type="match status" value="1"/>
</dbReference>
<keyword evidence="2" id="KW-0067">ATP-binding</keyword>
<dbReference type="SMART" id="SM00534">
    <property type="entry name" value="MUTSac"/>
    <property type="match status" value="1"/>
</dbReference>
<dbReference type="RefSeq" id="WP_137260523.1">
    <property type="nucleotide sequence ID" value="NZ_SZQL01000002.1"/>
</dbReference>
<name>A0A4U3L8X5_9BACT</name>
<proteinExistence type="predicted"/>
<dbReference type="InterPro" id="IPR000432">
    <property type="entry name" value="DNA_mismatch_repair_MutS_C"/>
</dbReference>
<evidence type="ECO:0000313" key="5">
    <source>
        <dbReference type="EMBL" id="TKK70924.1"/>
    </source>
</evidence>
<gene>
    <name evidence="5" type="ORF">FC093_04310</name>
</gene>
<sequence>MQVDKTTVNDLSIFNADETLSVFHRLDFTTTVGGKDWLRILLAKPYDNLKQIEDVQQMLQSLLPLLDNFPTTISNGTIMVIERFYETPLDEMPAHANTVNSISYKIFHSADFSLTRYSVEHFINFFKGLNSVAELCANAGSSILINMSTRIASLIAKPVVRQMVAWDKTKKLPYPLILHFGNFMRRQYKPEALELVNIYTKLDAYCSMAKACKQYHFCIPRFKESSQPCMQAVQLYHPLLTTPVAYDVQLTPQQNFLFMTGANMAGKSTFIKAIGVSVYLAHVGMGVPAQSMQLSLFDGLLSNIQVVDNIVQGESYFFNEVQRIRKTIQQISDGRKWLILIDELFKGTNVQDAMKCSTVVIEGLRKMHNALFILSTHLYEIGHTLKQYDNIQFRYFETEVKDDQLLFSYHLKEGISNDRLGYLILKREGVVDMLNKIPDTLPEVEKGV</sequence>
<dbReference type="AlphaFoldDB" id="A0A4U3L8X5"/>
<feature type="domain" description="DNA mismatch repair proteins mutS family" evidence="4">
    <location>
        <begin position="254"/>
        <end position="439"/>
    </location>
</feature>
<dbReference type="InterPro" id="IPR027417">
    <property type="entry name" value="P-loop_NTPase"/>
</dbReference>
<dbReference type="Gene3D" id="3.40.50.300">
    <property type="entry name" value="P-loop containing nucleotide triphosphate hydrolases"/>
    <property type="match status" value="1"/>
</dbReference>
<dbReference type="GO" id="GO:0030983">
    <property type="term" value="F:mismatched DNA binding"/>
    <property type="evidence" value="ECO:0007669"/>
    <property type="project" value="InterPro"/>
</dbReference>
<organism evidence="5 6">
    <name type="scientific">Ilyomonas limi</name>
    <dbReference type="NCBI Taxonomy" id="2575867"/>
    <lineage>
        <taxon>Bacteria</taxon>
        <taxon>Pseudomonadati</taxon>
        <taxon>Bacteroidota</taxon>
        <taxon>Chitinophagia</taxon>
        <taxon>Chitinophagales</taxon>
        <taxon>Chitinophagaceae</taxon>
        <taxon>Ilyomonas</taxon>
    </lineage>
</organism>
<reference evidence="5 6" key="1">
    <citation type="submission" date="2019-05" db="EMBL/GenBank/DDBJ databases">
        <title>Panacibacter sp. strain 17mud1-8 Genome sequencing and assembly.</title>
        <authorList>
            <person name="Chhetri G."/>
        </authorList>
    </citation>
    <scope>NUCLEOTIDE SEQUENCE [LARGE SCALE GENOMIC DNA]</scope>
    <source>
        <strain evidence="5 6">17mud1-8</strain>
    </source>
</reference>
<dbReference type="GO" id="GO:0140664">
    <property type="term" value="F:ATP-dependent DNA damage sensor activity"/>
    <property type="evidence" value="ECO:0007669"/>
    <property type="project" value="InterPro"/>
</dbReference>
<dbReference type="GO" id="GO:0006298">
    <property type="term" value="P:mismatch repair"/>
    <property type="evidence" value="ECO:0007669"/>
    <property type="project" value="InterPro"/>
</dbReference>
<keyword evidence="6" id="KW-1185">Reference proteome</keyword>
<dbReference type="Pfam" id="PF00488">
    <property type="entry name" value="MutS_V"/>
    <property type="match status" value="1"/>
</dbReference>
<dbReference type="InterPro" id="IPR045076">
    <property type="entry name" value="MutS"/>
</dbReference>
<keyword evidence="3" id="KW-0238">DNA-binding</keyword>
<dbReference type="Proteomes" id="UP000305848">
    <property type="component" value="Unassembled WGS sequence"/>
</dbReference>
<protein>
    <submittedName>
        <fullName evidence="5">DNA mismatch repair protein MutS</fullName>
    </submittedName>
</protein>
<accession>A0A4U3L8X5</accession>
<dbReference type="InterPro" id="IPR036187">
    <property type="entry name" value="DNA_mismatch_repair_MutS_sf"/>
</dbReference>
<dbReference type="GO" id="GO:0005524">
    <property type="term" value="F:ATP binding"/>
    <property type="evidence" value="ECO:0007669"/>
    <property type="project" value="UniProtKB-KW"/>
</dbReference>
<comment type="caution">
    <text evidence="5">The sequence shown here is derived from an EMBL/GenBank/DDBJ whole genome shotgun (WGS) entry which is preliminary data.</text>
</comment>
<evidence type="ECO:0000259" key="4">
    <source>
        <dbReference type="SMART" id="SM00534"/>
    </source>
</evidence>